<protein>
    <recommendedName>
        <fullName evidence="2">RNB domain-containing protein</fullName>
    </recommendedName>
</protein>
<feature type="compositionally biased region" description="Basic and acidic residues" evidence="1">
    <location>
        <begin position="386"/>
        <end position="399"/>
    </location>
</feature>
<evidence type="ECO:0000259" key="2">
    <source>
        <dbReference type="SMART" id="SM00955"/>
    </source>
</evidence>
<dbReference type="GO" id="GO:0000932">
    <property type="term" value="C:P-body"/>
    <property type="evidence" value="ECO:0007669"/>
    <property type="project" value="TreeGrafter"/>
</dbReference>
<dbReference type="AlphaFoldDB" id="A0AA38P313"/>
<comment type="caution">
    <text evidence="3">The sequence shown here is derived from an EMBL/GenBank/DDBJ whole genome shotgun (WGS) entry which is preliminary data.</text>
</comment>
<accession>A0AA38P313</accession>
<reference evidence="3" key="1">
    <citation type="submission" date="2022-08" db="EMBL/GenBank/DDBJ databases">
        <authorList>
            <consortium name="DOE Joint Genome Institute"/>
            <person name="Min B."/>
            <person name="Riley R."/>
            <person name="Sierra-Patev S."/>
            <person name="Naranjo-Ortiz M."/>
            <person name="Looney B."/>
            <person name="Konkel Z."/>
            <person name="Slot J.C."/>
            <person name="Sakamoto Y."/>
            <person name="Steenwyk J.L."/>
            <person name="Rokas A."/>
            <person name="Carro J."/>
            <person name="Camarero S."/>
            <person name="Ferreira P."/>
            <person name="Molpeceres G."/>
            <person name="Ruiz-Duenas F.J."/>
            <person name="Serrano A."/>
            <person name="Henrissat B."/>
            <person name="Drula E."/>
            <person name="Hughes K.W."/>
            <person name="Mata J.L."/>
            <person name="Ishikawa N.K."/>
            <person name="Vargas-Isla R."/>
            <person name="Ushijima S."/>
            <person name="Smith C.A."/>
            <person name="Ahrendt S."/>
            <person name="Andreopoulos W."/>
            <person name="He G."/>
            <person name="Labutti K."/>
            <person name="Lipzen A."/>
            <person name="Ng V."/>
            <person name="Sandor L."/>
            <person name="Barry K."/>
            <person name="Martinez A.T."/>
            <person name="Xiao Y."/>
            <person name="Gibbons J.G."/>
            <person name="Terashima K."/>
            <person name="Hibbett D.S."/>
            <person name="Grigoriev I.V."/>
        </authorList>
    </citation>
    <scope>NUCLEOTIDE SEQUENCE</scope>
    <source>
        <strain evidence="3">TFB9207</strain>
    </source>
</reference>
<feature type="region of interest" description="Disordered" evidence="1">
    <location>
        <begin position="386"/>
        <end position="418"/>
    </location>
</feature>
<evidence type="ECO:0000256" key="1">
    <source>
        <dbReference type="SAM" id="MobiDB-lite"/>
    </source>
</evidence>
<proteinExistence type="predicted"/>
<feature type="region of interest" description="Disordered" evidence="1">
    <location>
        <begin position="153"/>
        <end position="185"/>
    </location>
</feature>
<dbReference type="EMBL" id="MU806427">
    <property type="protein sequence ID" value="KAJ3835286.1"/>
    <property type="molecule type" value="Genomic_DNA"/>
</dbReference>
<dbReference type="PANTHER" id="PTHR23355:SF65">
    <property type="entry name" value="EXORIBONUCLEASE CYT-4, PUTATIVE (AFU_ORTHOLOGUE AFUA_7G01550)-RELATED"/>
    <property type="match status" value="1"/>
</dbReference>
<dbReference type="SUPFAM" id="SSF50249">
    <property type="entry name" value="Nucleic acid-binding proteins"/>
    <property type="match status" value="1"/>
</dbReference>
<feature type="compositionally biased region" description="Low complexity" evidence="1">
    <location>
        <begin position="159"/>
        <end position="185"/>
    </location>
</feature>
<dbReference type="SMART" id="SM00955">
    <property type="entry name" value="RNB"/>
    <property type="match status" value="1"/>
</dbReference>
<dbReference type="InterPro" id="IPR050180">
    <property type="entry name" value="RNR_Ribonuclease"/>
</dbReference>
<organism evidence="3 4">
    <name type="scientific">Lentinula raphanica</name>
    <dbReference type="NCBI Taxonomy" id="153919"/>
    <lineage>
        <taxon>Eukaryota</taxon>
        <taxon>Fungi</taxon>
        <taxon>Dikarya</taxon>
        <taxon>Basidiomycota</taxon>
        <taxon>Agaricomycotina</taxon>
        <taxon>Agaricomycetes</taxon>
        <taxon>Agaricomycetidae</taxon>
        <taxon>Agaricales</taxon>
        <taxon>Marasmiineae</taxon>
        <taxon>Omphalotaceae</taxon>
        <taxon>Lentinula</taxon>
    </lineage>
</organism>
<dbReference type="PANTHER" id="PTHR23355">
    <property type="entry name" value="RIBONUCLEASE"/>
    <property type="match status" value="1"/>
</dbReference>
<dbReference type="InterPro" id="IPR012340">
    <property type="entry name" value="NA-bd_OB-fold"/>
</dbReference>
<evidence type="ECO:0000313" key="3">
    <source>
        <dbReference type="EMBL" id="KAJ3835286.1"/>
    </source>
</evidence>
<feature type="domain" description="RNB" evidence="2">
    <location>
        <begin position="427"/>
        <end position="832"/>
    </location>
</feature>
<keyword evidence="4" id="KW-1185">Reference proteome</keyword>
<gene>
    <name evidence="3" type="ORF">F5878DRAFT_316560</name>
</gene>
<dbReference type="GO" id="GO:0006402">
    <property type="term" value="P:mRNA catabolic process"/>
    <property type="evidence" value="ECO:0007669"/>
    <property type="project" value="TreeGrafter"/>
</dbReference>
<dbReference type="Pfam" id="PF00773">
    <property type="entry name" value="RNB"/>
    <property type="match status" value="1"/>
</dbReference>
<dbReference type="InterPro" id="IPR001900">
    <property type="entry name" value="RNase_II/R"/>
</dbReference>
<sequence>MAQVKEEEEQLERKKMVMVMEVSLPQGCFWNQAVLSNYGEPQPVSTPFCFRPRMHLDDVYFDAPGFVAKDVIARCGGGEGEDVPDIAENKTQLQARVEVLKKLREVQREVENATNVLLSRQESLDVYALTSEERNWGETTVWEVAKLLGPLNRNHTGQLNPSDPSLSSTDTTDTNLPASASSSSPIRTPSFYQILAAHKYLLANPLYFVPAHDYGTSRRVRVRPREDVRRMTEIDGWVRERGRIREGEEENPNPLERFIEKARLVIENQKSKTGERINMLHSPPTRDNSKAGSALTWTTSEQSIITFLVQSLRTLNRAQADAFLIGVQYIVKKVYRDVDDVTDEVVHRLLIEIGAFPPWQDLTEIKAIVEQELYLDITGDKENGFSRKQEEVHDQDQHSESLPYQPQPNGPLGPDEFYPSDLAASFRHDFEEMPVYVIDDTDAKELDDGISVEAVEQNPDQVWIHVHIADPTSLLPPTHALAKEAEKMTESMYLVHRSYPMLPRGFTHHPTLGFSLGCTTTATSGQPTLTFSARISLDNAEILEYKVRAGMVKNLIICSYDEVDRALGFGNRNRIWNKPFSLADVSSPSTPSSGTLENPRHKTNLTLLYKATQSLVRKRVEDGVFIQSRPVSKLAGIRWPSTSDSGIVGFPIKPEQPVYEYKGYPFFASFSSQPNSNTPSQSDLLSYLNQYATTAQHTLDGHSHSLVAECMKLASRACSMFCRDRDVPILRRWAGPPLISGEQGLADLLNARNKDGYLVWGSENDNNTASPNGWKLAGAHILGDSAAGYTLDLRAHWGLGIPEAEGYVRCTSPLRRYADLVVHWQIKSVLIDEENNKRAGLPATKPKYLYPTSYLSSFATSNKAAERFRRRIAGQHEAWWSIAWLIRWAEAYQSWTSGEGLGAWYEFTPTAMTASTRPNLSESSSRNLQGLPNPFADLTATLSARPEANRDSKKWQAAVTLTGLGIKAVLIEGGGSGGGYHISELSVGDTVPVRVNAMRLGVRPQVQVVPRTD</sequence>
<dbReference type="Proteomes" id="UP001163846">
    <property type="component" value="Unassembled WGS sequence"/>
</dbReference>
<evidence type="ECO:0000313" key="4">
    <source>
        <dbReference type="Proteomes" id="UP001163846"/>
    </source>
</evidence>
<name>A0AA38P313_9AGAR</name>
<dbReference type="GO" id="GO:0000175">
    <property type="term" value="F:3'-5'-RNA exonuclease activity"/>
    <property type="evidence" value="ECO:0007669"/>
    <property type="project" value="TreeGrafter"/>
</dbReference>
<dbReference type="GO" id="GO:0003723">
    <property type="term" value="F:RNA binding"/>
    <property type="evidence" value="ECO:0007669"/>
    <property type="project" value="InterPro"/>
</dbReference>